<protein>
    <submittedName>
        <fullName evidence="1">Uncharacterized protein</fullName>
    </submittedName>
</protein>
<gene>
    <name evidence="1" type="ORF">MTBBW1_1670103</name>
</gene>
<evidence type="ECO:0000313" key="1">
    <source>
        <dbReference type="EMBL" id="SLM29087.1"/>
    </source>
</evidence>
<dbReference type="EMBL" id="FWEV01000076">
    <property type="protein sequence ID" value="SLM29087.1"/>
    <property type="molecule type" value="Genomic_DNA"/>
</dbReference>
<evidence type="ECO:0000313" key="2">
    <source>
        <dbReference type="Proteomes" id="UP000191931"/>
    </source>
</evidence>
<dbReference type="AlphaFoldDB" id="A0A1W1H9C9"/>
<reference evidence="1 2" key="1">
    <citation type="submission" date="2017-03" db="EMBL/GenBank/DDBJ databases">
        <authorList>
            <person name="Afonso C.L."/>
            <person name="Miller P.J."/>
            <person name="Scott M.A."/>
            <person name="Spackman E."/>
            <person name="Goraichik I."/>
            <person name="Dimitrov K.M."/>
            <person name="Suarez D.L."/>
            <person name="Swayne D.E."/>
        </authorList>
    </citation>
    <scope>NUCLEOTIDE SEQUENCE [LARGE SCALE GENOMIC DNA]</scope>
    <source>
        <strain evidence="1">PRJEB14757</strain>
    </source>
</reference>
<dbReference type="RefSeq" id="WP_080805750.1">
    <property type="nucleotide sequence ID" value="NZ_LT828551.1"/>
</dbReference>
<dbReference type="Proteomes" id="UP000191931">
    <property type="component" value="Unassembled WGS sequence"/>
</dbReference>
<accession>A0A1W1H9C9</accession>
<organism evidence="1 2">
    <name type="scientific">Desulfamplus magnetovallimortis</name>
    <dbReference type="NCBI Taxonomy" id="1246637"/>
    <lineage>
        <taxon>Bacteria</taxon>
        <taxon>Pseudomonadati</taxon>
        <taxon>Thermodesulfobacteriota</taxon>
        <taxon>Desulfobacteria</taxon>
        <taxon>Desulfobacterales</taxon>
        <taxon>Desulfobacteraceae</taxon>
        <taxon>Desulfamplus</taxon>
    </lineage>
</organism>
<proteinExistence type="predicted"/>
<sequence>MIFNKRSTIRNKCKIPLLMAWNSTENIHEAHASDISQGGMRIEVRYNLSQDITIYIKNISNPDSGYTGNEWDAYIGKVKWIKHKGDLYQTPFQAGIQYMSHSVVLGHTDEFYDCNRCDMCGTPVKRDLHWTDDDLHLCTECFWSIGKLEKSVSRSSLTRFLSGNVL</sequence>
<keyword evidence="2" id="KW-1185">Reference proteome</keyword>
<name>A0A1W1H9C9_9BACT</name>